<keyword evidence="5 8" id="KW-0460">Magnesium</keyword>
<keyword evidence="10" id="KW-1185">Reference proteome</keyword>
<accession>A0A830F7X0</accession>
<dbReference type="Gene3D" id="3.40.190.80">
    <property type="match status" value="1"/>
</dbReference>
<comment type="caution">
    <text evidence="9">The sequence shown here is derived from an EMBL/GenBank/DDBJ whole genome shotgun (WGS) entry which is preliminary data.</text>
</comment>
<organism evidence="9 10">
    <name type="scientific">Halocalculus aciditolerans</name>
    <dbReference type="NCBI Taxonomy" id="1383812"/>
    <lineage>
        <taxon>Archaea</taxon>
        <taxon>Methanobacteriati</taxon>
        <taxon>Methanobacteriota</taxon>
        <taxon>Stenosarchaea group</taxon>
        <taxon>Halobacteria</taxon>
        <taxon>Halobacteriales</taxon>
        <taxon>Halobacteriaceae</taxon>
        <taxon>Halocalculus</taxon>
    </lineage>
</organism>
<evidence type="ECO:0000256" key="4">
    <source>
        <dbReference type="ARBA" id="ARBA00022801"/>
    </source>
</evidence>
<comment type="cofactor">
    <cofactor evidence="8">
        <name>Mg(2+)</name>
        <dbReference type="ChEBI" id="CHEBI:18420"/>
    </cofactor>
</comment>
<evidence type="ECO:0000256" key="6">
    <source>
        <dbReference type="ARBA" id="ARBA00023277"/>
    </source>
</evidence>
<dbReference type="Gene3D" id="3.30.540.10">
    <property type="entry name" value="Fructose-1,6-Bisphosphatase, subunit A, domain 1"/>
    <property type="match status" value="1"/>
</dbReference>
<dbReference type="GO" id="GO:0042132">
    <property type="term" value="F:fructose 1,6-bisphosphate 1-phosphatase activity"/>
    <property type="evidence" value="ECO:0007669"/>
    <property type="project" value="UniProtKB-EC"/>
</dbReference>
<keyword evidence="6" id="KW-0119">Carbohydrate metabolism</keyword>
<sequence>MTDRATVAERAARDGADVAQAGFRRGLAVERKDGKTDVVTQADRDAQDVVLDAIRAHYPSDPVVGEEADELKAIPEFGPAWVVDPIDGTNNFVRDIPLWATAVAAVEDMEALAAAVVLPALGDVYLADDESVTLNGRPASVSDRTDPETFAVCPTIWWDFDRRDEYARACESVVERFGDLRRFGSAQAVLAMVAAGQLDAAITNVRANPWDSVAGAHMVDVAGGTVTDLTGEPWRPDSRGIVASNGEAHDVVLDAARDIDG</sequence>
<dbReference type="GO" id="GO:0007165">
    <property type="term" value="P:signal transduction"/>
    <property type="evidence" value="ECO:0007669"/>
    <property type="project" value="TreeGrafter"/>
</dbReference>
<dbReference type="Proteomes" id="UP000607197">
    <property type="component" value="Unassembled WGS sequence"/>
</dbReference>
<dbReference type="CDD" id="cd01637">
    <property type="entry name" value="IMPase_like"/>
    <property type="match status" value="1"/>
</dbReference>
<keyword evidence="4" id="KW-0378">Hydrolase</keyword>
<evidence type="ECO:0000313" key="9">
    <source>
        <dbReference type="EMBL" id="GGL63470.1"/>
    </source>
</evidence>
<dbReference type="GO" id="GO:0046872">
    <property type="term" value="F:metal ion binding"/>
    <property type="evidence" value="ECO:0007669"/>
    <property type="project" value="UniProtKB-KW"/>
</dbReference>
<feature type="binding site" evidence="8">
    <location>
        <position position="87"/>
    </location>
    <ligand>
        <name>Mg(2+)</name>
        <dbReference type="ChEBI" id="CHEBI:18420"/>
        <label>1</label>
        <note>catalytic</note>
    </ligand>
</feature>
<comment type="similarity">
    <text evidence="7">Belongs to the inositol monophosphatase superfamily. FBPase class 4 family.</text>
</comment>
<dbReference type="InterPro" id="IPR020583">
    <property type="entry name" value="Inositol_monoP_metal-BS"/>
</dbReference>
<dbReference type="Pfam" id="PF00459">
    <property type="entry name" value="Inositol_P"/>
    <property type="match status" value="1"/>
</dbReference>
<evidence type="ECO:0000256" key="2">
    <source>
        <dbReference type="ARBA" id="ARBA00013093"/>
    </source>
</evidence>
<dbReference type="EC" id="3.1.3.11" evidence="2"/>
<evidence type="ECO:0000256" key="3">
    <source>
        <dbReference type="ARBA" id="ARBA00022723"/>
    </source>
</evidence>
<evidence type="ECO:0000256" key="5">
    <source>
        <dbReference type="ARBA" id="ARBA00022842"/>
    </source>
</evidence>
<evidence type="ECO:0000313" key="10">
    <source>
        <dbReference type="Proteomes" id="UP000607197"/>
    </source>
</evidence>
<dbReference type="PANTHER" id="PTHR20854:SF4">
    <property type="entry name" value="INOSITOL-1-MONOPHOSPHATASE-RELATED"/>
    <property type="match status" value="1"/>
</dbReference>
<reference evidence="9" key="1">
    <citation type="journal article" date="2014" name="Int. J. Syst. Evol. Microbiol.">
        <title>Complete genome sequence of Corynebacterium casei LMG S-19264T (=DSM 44701T), isolated from a smear-ripened cheese.</title>
        <authorList>
            <consortium name="US DOE Joint Genome Institute (JGI-PGF)"/>
            <person name="Walter F."/>
            <person name="Albersmeier A."/>
            <person name="Kalinowski J."/>
            <person name="Ruckert C."/>
        </authorList>
    </citation>
    <scope>NUCLEOTIDE SEQUENCE</scope>
    <source>
        <strain evidence="9">JCM 19596</strain>
    </source>
</reference>
<evidence type="ECO:0000256" key="8">
    <source>
        <dbReference type="PIRSR" id="PIRSR600760-2"/>
    </source>
</evidence>
<dbReference type="RefSeq" id="WP_188978796.1">
    <property type="nucleotide sequence ID" value="NZ_BMPG01000002.1"/>
</dbReference>
<dbReference type="PRINTS" id="PR00377">
    <property type="entry name" value="IMPHPHTASES"/>
</dbReference>
<feature type="binding site" evidence="8">
    <location>
        <position position="66"/>
    </location>
    <ligand>
        <name>Mg(2+)</name>
        <dbReference type="ChEBI" id="CHEBI:18420"/>
        <label>1</label>
        <note>catalytic</note>
    </ligand>
</feature>
<protein>
    <recommendedName>
        <fullName evidence="2">fructose-bisphosphatase</fullName>
        <ecNumber evidence="2">3.1.3.11</ecNumber>
    </recommendedName>
</protein>
<feature type="binding site" evidence="8">
    <location>
        <position position="86"/>
    </location>
    <ligand>
        <name>Mg(2+)</name>
        <dbReference type="ChEBI" id="CHEBI:18420"/>
        <label>1</label>
        <note>catalytic</note>
    </ligand>
</feature>
<keyword evidence="3 8" id="KW-0479">Metal-binding</keyword>
<dbReference type="OrthoDB" id="58111at2157"/>
<dbReference type="PANTHER" id="PTHR20854">
    <property type="entry name" value="INOSITOL MONOPHOSPHATASE"/>
    <property type="match status" value="1"/>
</dbReference>
<dbReference type="AlphaFoldDB" id="A0A830F7X0"/>
<name>A0A830F7X0_9EURY</name>
<proteinExistence type="inferred from homology"/>
<reference evidence="9" key="2">
    <citation type="submission" date="2020-09" db="EMBL/GenBank/DDBJ databases">
        <authorList>
            <person name="Sun Q."/>
            <person name="Ohkuma M."/>
        </authorList>
    </citation>
    <scope>NUCLEOTIDE SEQUENCE</scope>
    <source>
        <strain evidence="9">JCM 19596</strain>
    </source>
</reference>
<evidence type="ECO:0000256" key="1">
    <source>
        <dbReference type="ARBA" id="ARBA00001273"/>
    </source>
</evidence>
<feature type="binding site" evidence="8">
    <location>
        <position position="211"/>
    </location>
    <ligand>
        <name>Mg(2+)</name>
        <dbReference type="ChEBI" id="CHEBI:18420"/>
        <label>1</label>
        <note>catalytic</note>
    </ligand>
</feature>
<comment type="catalytic activity">
    <reaction evidence="1">
        <text>beta-D-fructose 1,6-bisphosphate + H2O = beta-D-fructose 6-phosphate + phosphate</text>
        <dbReference type="Rhea" id="RHEA:11064"/>
        <dbReference type="ChEBI" id="CHEBI:15377"/>
        <dbReference type="ChEBI" id="CHEBI:32966"/>
        <dbReference type="ChEBI" id="CHEBI:43474"/>
        <dbReference type="ChEBI" id="CHEBI:57634"/>
        <dbReference type="EC" id="3.1.3.11"/>
    </reaction>
</comment>
<feature type="binding site" evidence="8">
    <location>
        <position position="84"/>
    </location>
    <ligand>
        <name>Mg(2+)</name>
        <dbReference type="ChEBI" id="CHEBI:18420"/>
        <label>1</label>
        <note>catalytic</note>
    </ligand>
</feature>
<dbReference type="GO" id="GO:0006020">
    <property type="term" value="P:inositol metabolic process"/>
    <property type="evidence" value="ECO:0007669"/>
    <property type="project" value="TreeGrafter"/>
</dbReference>
<dbReference type="EMBL" id="BMPG01000002">
    <property type="protein sequence ID" value="GGL63470.1"/>
    <property type="molecule type" value="Genomic_DNA"/>
</dbReference>
<gene>
    <name evidence="9" type="ORF">GCM10009039_21720</name>
</gene>
<dbReference type="InterPro" id="IPR000760">
    <property type="entry name" value="Inositol_monophosphatase-like"/>
</dbReference>
<dbReference type="PROSITE" id="PS00629">
    <property type="entry name" value="IMP_1"/>
    <property type="match status" value="1"/>
</dbReference>
<evidence type="ECO:0000256" key="7">
    <source>
        <dbReference type="ARBA" id="ARBA00038103"/>
    </source>
</evidence>
<dbReference type="GO" id="GO:0008934">
    <property type="term" value="F:inositol monophosphate 1-phosphatase activity"/>
    <property type="evidence" value="ECO:0007669"/>
    <property type="project" value="TreeGrafter"/>
</dbReference>
<dbReference type="SUPFAM" id="SSF56655">
    <property type="entry name" value="Carbohydrate phosphatase"/>
    <property type="match status" value="1"/>
</dbReference>